<gene>
    <name evidence="2" type="ORF">AVDCRST_MAG77-5017</name>
</gene>
<dbReference type="PANTHER" id="PTHR12110">
    <property type="entry name" value="HYDROXYPYRUVATE ISOMERASE"/>
    <property type="match status" value="1"/>
</dbReference>
<dbReference type="AlphaFoldDB" id="A0A6J4K388"/>
<evidence type="ECO:0000259" key="1">
    <source>
        <dbReference type="Pfam" id="PF01261"/>
    </source>
</evidence>
<dbReference type="EMBL" id="CADCTC010000262">
    <property type="protein sequence ID" value="CAA9294083.1"/>
    <property type="molecule type" value="Genomic_DNA"/>
</dbReference>
<dbReference type="InterPro" id="IPR050312">
    <property type="entry name" value="IolE/XylAMocC-like"/>
</dbReference>
<reference evidence="2" key="1">
    <citation type="submission" date="2020-02" db="EMBL/GenBank/DDBJ databases">
        <authorList>
            <person name="Meier V. D."/>
        </authorList>
    </citation>
    <scope>NUCLEOTIDE SEQUENCE</scope>
    <source>
        <strain evidence="2">AVDCRST_MAG77</strain>
    </source>
</reference>
<proteinExistence type="predicted"/>
<protein>
    <recommendedName>
        <fullName evidence="1">Xylose isomerase-like TIM barrel domain-containing protein</fullName>
    </recommendedName>
</protein>
<dbReference type="PANTHER" id="PTHR12110:SF21">
    <property type="entry name" value="XYLOSE ISOMERASE-LIKE TIM BARREL DOMAIN-CONTAINING PROTEIN"/>
    <property type="match status" value="1"/>
</dbReference>
<accession>A0A6J4K388</accession>
<dbReference type="InterPro" id="IPR013022">
    <property type="entry name" value="Xyl_isomerase-like_TIM-brl"/>
</dbReference>
<organism evidence="2">
    <name type="scientific">uncultured Chloroflexota bacterium</name>
    <dbReference type="NCBI Taxonomy" id="166587"/>
    <lineage>
        <taxon>Bacteria</taxon>
        <taxon>Bacillati</taxon>
        <taxon>Chloroflexota</taxon>
        <taxon>environmental samples</taxon>
    </lineage>
</organism>
<dbReference type="InterPro" id="IPR036237">
    <property type="entry name" value="Xyl_isomerase-like_sf"/>
</dbReference>
<dbReference type="Gene3D" id="3.20.20.150">
    <property type="entry name" value="Divalent-metal-dependent TIM barrel enzymes"/>
    <property type="match status" value="1"/>
</dbReference>
<dbReference type="SUPFAM" id="SSF51658">
    <property type="entry name" value="Xylose isomerase-like"/>
    <property type="match status" value="1"/>
</dbReference>
<feature type="domain" description="Xylose isomerase-like TIM barrel" evidence="1">
    <location>
        <begin position="24"/>
        <end position="257"/>
    </location>
</feature>
<evidence type="ECO:0000313" key="2">
    <source>
        <dbReference type="EMBL" id="CAA9294083.1"/>
    </source>
</evidence>
<name>A0A6J4K388_9CHLR</name>
<sequence length="270" mass="28700">MAAFRLGCNTVLFSMVSLEEALQHLAWAGYDGAELAYITSMVEHVQPGKEQAYYDGVRQQARDLGLDLYAMEVTPNQPERVEAACQMAAALGIPVVAIGSGGKTGDEESFRQAVALGRQLAEVAGRHGIKLALKPHVGAAVYNTETALQAWREIGSPHLGLNFDPSHLVRAGEDVAEAARQFTAAGAVVHSHFRDCLTSEIGGPPGPPDEQVPGRGRVDIPAVLRALKEGGYTGVLDLEVIGAKNYPVSRSMGIAAEARGYLNRCVQEVG</sequence>
<dbReference type="Pfam" id="PF01261">
    <property type="entry name" value="AP_endonuc_2"/>
    <property type="match status" value="1"/>
</dbReference>